<reference evidence="8" key="1">
    <citation type="journal article" date="2005" name="Appl. Microbiol. Biotechnol.">
        <title>Large plasmid pCAR2 and class II transposon Tn4676 are functional mobile genetic elements to distribute the carbazole/dioxin-degradative car gene cluster in different bacteria.</title>
        <authorList>
            <person name="Shintani M."/>
            <person name="Yoshida T."/>
            <person name="Habe H."/>
            <person name="Omori T."/>
            <person name="Nojiri H."/>
        </authorList>
    </citation>
    <scope>NUCLEOTIDE SEQUENCE</scope>
    <source>
        <strain evidence="8">CA10</strain>
        <plasmid evidence="8">pCAR1.2</plasmid>
    </source>
</reference>
<comment type="subcellular location">
    <subcellularLocation>
        <location evidence="5">Cytoplasm</location>
    </subcellularLocation>
</comment>
<keyword evidence="1" id="KW-0963">Cytoplasm</keyword>
<reference evidence="8" key="3">
    <citation type="journal article" date="2009" name="Appl. Environ. Microbiol.">
        <title>Carbazole-degradative IncP-7 plasmid pCAR1.2 is structurally unstable in Pseudomonas fluorescens Pf0-1, which accumulates catechol, the intermediate of the carbazole degradation pathway.</title>
        <authorList>
            <person name="Takahashi Y."/>
            <person name="Shintani M."/>
            <person name="Li L."/>
            <person name="Yamane H."/>
            <person name="Nojiri H."/>
        </authorList>
    </citation>
    <scope>NUCLEOTIDE SEQUENCE</scope>
    <source>
        <strain evidence="8">CA10</strain>
        <plasmid evidence="8">pCAR1.2</plasmid>
    </source>
</reference>
<dbReference type="GO" id="GO:0009318">
    <property type="term" value="C:exodeoxyribonuclease VII complex"/>
    <property type="evidence" value="ECO:0007669"/>
    <property type="project" value="UniProtKB-UniRule"/>
</dbReference>
<evidence type="ECO:0000313" key="8">
    <source>
        <dbReference type="EMBL" id="BAH10096.1"/>
    </source>
</evidence>
<evidence type="ECO:0000256" key="4">
    <source>
        <dbReference type="ARBA" id="ARBA00022839"/>
    </source>
</evidence>
<dbReference type="NCBIfam" id="TIGR00237">
    <property type="entry name" value="xseA"/>
    <property type="match status" value="1"/>
</dbReference>
<reference evidence="8" key="4">
    <citation type="journal article" date="2009" name="Biosci. Biotechnol. Biochem.">
        <title>The complete nucleotide sequence of pCAR2: pCAR2 and pCAR1 were structurally identical IncP-7 carbazole degradative plasmids.</title>
        <authorList>
            <person name="Takahashi Y."/>
            <person name="Shintani M."/>
            <person name="Yamane H."/>
            <person name="Nojiri H."/>
        </authorList>
    </citation>
    <scope>NUCLEOTIDE SEQUENCE</scope>
    <source>
        <strain evidence="8">CA10</strain>
        <plasmid evidence="8">pCAR1.2</plasmid>
    </source>
</reference>
<keyword evidence="8" id="KW-0614">Plasmid</keyword>
<dbReference type="InterPro" id="IPR025824">
    <property type="entry name" value="OB-fold_nuc-bd_dom"/>
</dbReference>
<evidence type="ECO:0000256" key="5">
    <source>
        <dbReference type="RuleBase" id="RU004355"/>
    </source>
</evidence>
<evidence type="ECO:0000259" key="7">
    <source>
        <dbReference type="Pfam" id="PF13742"/>
    </source>
</evidence>
<dbReference type="InterPro" id="IPR003753">
    <property type="entry name" value="Exonuc_VII_L"/>
</dbReference>
<dbReference type="GO" id="GO:0003676">
    <property type="term" value="F:nucleic acid binding"/>
    <property type="evidence" value="ECO:0007669"/>
    <property type="project" value="InterPro"/>
</dbReference>
<keyword evidence="4 5" id="KW-0269">Exonuclease</keyword>
<dbReference type="EC" id="3.1.11.6" evidence="5"/>
<dbReference type="GO" id="GO:0005737">
    <property type="term" value="C:cytoplasm"/>
    <property type="evidence" value="ECO:0007669"/>
    <property type="project" value="UniProtKB-SubCell"/>
</dbReference>
<keyword evidence="2 5" id="KW-0540">Nuclease</keyword>
<dbReference type="EMBL" id="AB474758">
    <property type="protein sequence ID" value="BAH10096.1"/>
    <property type="molecule type" value="Genomic_DNA"/>
</dbReference>
<dbReference type="AlphaFoldDB" id="B7XGT8"/>
<dbReference type="CDD" id="cd04489">
    <property type="entry name" value="ExoVII_LU_OBF"/>
    <property type="match status" value="1"/>
</dbReference>
<keyword evidence="3 5" id="KW-0378">Hydrolase</keyword>
<geneLocation type="plasmid" evidence="8">
    <name>pCAR1.2</name>
</geneLocation>
<evidence type="ECO:0000259" key="6">
    <source>
        <dbReference type="Pfam" id="PF02601"/>
    </source>
</evidence>
<reference evidence="8" key="7">
    <citation type="journal article" date="2010" name="J. Bacteriol.">
        <title>Pmr, a histone-like protein H1 (H-NS) family protein encoded by the IncP-7 plasmid pCAR1, is a key global regulator that alters host function.</title>
        <authorList>
            <person name="Yun C.S."/>
            <person name="Suzuki C."/>
            <person name="Naito K."/>
            <person name="Takeda T."/>
            <person name="Takahashi Y."/>
            <person name="Sai F."/>
            <person name="Terabayashi T."/>
            <person name="Miyakoshi M."/>
            <person name="Shintani M."/>
            <person name="Nishida H."/>
            <person name="Yamane H."/>
            <person name="Nojiri H."/>
        </authorList>
    </citation>
    <scope>NUCLEOTIDE SEQUENCE</scope>
    <source>
        <strain evidence="8">CA10</strain>
        <plasmid evidence="8">pCAR1.2</plasmid>
    </source>
</reference>
<accession>B7XGT8</accession>
<proteinExistence type="inferred from homology"/>
<dbReference type="Pfam" id="PF13742">
    <property type="entry name" value="tRNA_anti_2"/>
    <property type="match status" value="1"/>
</dbReference>
<feature type="domain" description="OB-fold nucleic acid binding" evidence="7">
    <location>
        <begin position="40"/>
        <end position="144"/>
    </location>
</feature>
<comment type="similarity">
    <text evidence="5">Belongs to the XseA family.</text>
</comment>
<evidence type="ECO:0000256" key="3">
    <source>
        <dbReference type="ARBA" id="ARBA00022801"/>
    </source>
</evidence>
<dbReference type="PANTHER" id="PTHR30008:SF0">
    <property type="entry name" value="EXODEOXYRIBONUCLEASE 7 LARGE SUBUNIT"/>
    <property type="match status" value="1"/>
</dbReference>
<protein>
    <recommendedName>
        <fullName evidence="5">Exodeoxyribonuclease 7 large subunit</fullName>
        <ecNumber evidence="5">3.1.11.6</ecNumber>
    </recommendedName>
</protein>
<organism evidence="8">
    <name type="scientific">Pseudomonas putida</name>
    <name type="common">Arthrobacter siderocapsulatus</name>
    <dbReference type="NCBI Taxonomy" id="303"/>
    <lineage>
        <taxon>Bacteria</taxon>
        <taxon>Pseudomonadati</taxon>
        <taxon>Pseudomonadota</taxon>
        <taxon>Gammaproteobacteria</taxon>
        <taxon>Pseudomonadales</taxon>
        <taxon>Pseudomonadaceae</taxon>
        <taxon>Pseudomonas</taxon>
    </lineage>
</organism>
<dbReference type="InterPro" id="IPR020579">
    <property type="entry name" value="Exonuc_VII_lsu_C"/>
</dbReference>
<reference evidence="8" key="6">
    <citation type="journal article" date="2010" name="Environ. Microbiol.">
        <title>Response of the Pseudomonas host chromosomal transcriptome to carriage of the IncP-7 plasmid pCAR1.</title>
        <authorList>
            <person name="Shintani M."/>
            <person name="Takahashi Y."/>
            <person name="Tokumaru H."/>
            <person name="Kadota K."/>
            <person name="Hara H."/>
            <person name="Miyakoshi M."/>
            <person name="Naito K."/>
            <person name="Yamane H."/>
            <person name="Nishida H."/>
            <person name="Nojiri H."/>
        </authorList>
    </citation>
    <scope>NUCLEOTIDE SEQUENCE</scope>
    <source>
        <strain evidence="8">CA10</strain>
        <plasmid evidence="8">pCAR1.2</plasmid>
    </source>
</reference>
<sequence length="492" mass="53816">MHVSSAPTGLPESRALFRQPWALKRVSPVNAPDPVEQHLTLSAYLTQIQKAVRAAVPDSSWVIAELSDFKRRPNGHCYMDILESREGAEVAKARCTMFANVAGKVLGEWQQATGGLPQAGMNVLLKVRADFSPQFGFSLMVTGIDPSYTLGDMQAKMQKIIVSLKERQWFDLQRGLPSPGGFWRVAVVAPHEAAGLADFRRDAEQLAAAEVCGFEYFSATFQGRDASDSIRSALRTVHEQHQQQPFDAVCIIRGGGAKSDLAWLNDANLAAWVCRLPVPVFTGIGHEIDECVLDLVAHRRFDTPSKVIGFIKTALMSEASTARAQVERANGMILRLVSGQAPHLDRAWSTFSRRVTETLHREQRQLLQQQSSLDKGRDRLLSQQRMALQLAQDRFSRLGAGLCVAERQRGLFAASRVASLSMALIAKETSRLELASTVFDKTNPLALLGRGFALVRGPGGVIISSAEQARDAGKLDLAFADGHVTADVATPH</sequence>
<feature type="domain" description="Exonuclease VII large subunit C-terminal" evidence="6">
    <location>
        <begin position="169"/>
        <end position="486"/>
    </location>
</feature>
<dbReference type="GO" id="GO:0006308">
    <property type="term" value="P:DNA catabolic process"/>
    <property type="evidence" value="ECO:0007669"/>
    <property type="project" value="UniProtKB-UniRule"/>
</dbReference>
<dbReference type="Pfam" id="PF02601">
    <property type="entry name" value="Exonuc_VII_L"/>
    <property type="match status" value="1"/>
</dbReference>
<name>B7XGT8_PSEPU</name>
<evidence type="ECO:0000256" key="1">
    <source>
        <dbReference type="ARBA" id="ARBA00022490"/>
    </source>
</evidence>
<dbReference type="PANTHER" id="PTHR30008">
    <property type="entry name" value="EXODEOXYRIBONUCLEASE 7 LARGE SUBUNIT"/>
    <property type="match status" value="1"/>
</dbReference>
<reference evidence="8" key="5">
    <citation type="journal article" date="2009" name="BMC Genomics">
        <title>High-resolution mapping of plasmid transcriptomes in different host bacteria.</title>
        <authorList>
            <person name="Miyakoshi M."/>
            <person name="Nishida H."/>
            <person name="Shintani M."/>
            <person name="Yamane H."/>
            <person name="Nojiri H."/>
        </authorList>
    </citation>
    <scope>NUCLEOTIDE SEQUENCE</scope>
    <source>
        <strain evidence="8">CA10</strain>
        <plasmid evidence="8">pCAR1.2</plasmid>
    </source>
</reference>
<comment type="catalytic activity">
    <reaction evidence="5">
        <text>Exonucleolytic cleavage in either 5'- to 3'- or 3'- to 5'-direction to yield nucleoside 5'-phosphates.</text>
        <dbReference type="EC" id="3.1.11.6"/>
    </reaction>
</comment>
<dbReference type="GO" id="GO:0008855">
    <property type="term" value="F:exodeoxyribonuclease VII activity"/>
    <property type="evidence" value="ECO:0007669"/>
    <property type="project" value="UniProtKB-UniRule"/>
</dbReference>
<reference evidence="8" key="2">
    <citation type="journal article" date="2005" name="Biotechnol. Lett.">
        <title>Recipient range of IncP-7 conjugative plasmid pCAR2 from Pseudomonas putida HS01 is broader than from other Pseudomonas strains.</title>
        <authorList>
            <person name="Shintani M."/>
            <person name="Habe H."/>
            <person name="Tsuda M."/>
            <person name="Omori T."/>
            <person name="Yamane H."/>
            <person name="Nojiri H."/>
        </authorList>
    </citation>
    <scope>NUCLEOTIDE SEQUENCE</scope>
    <source>
        <strain evidence="8">CA10</strain>
        <plasmid evidence="8">pCAR1.2</plasmid>
    </source>
</reference>
<evidence type="ECO:0000256" key="2">
    <source>
        <dbReference type="ARBA" id="ARBA00022722"/>
    </source>
</evidence>